<dbReference type="GeneID" id="445206"/>
<dbReference type="SUPFAM" id="SSF88723">
    <property type="entry name" value="PIN domain-like"/>
    <property type="match status" value="1"/>
</dbReference>
<evidence type="ECO:0000256" key="2">
    <source>
        <dbReference type="SAM" id="MobiDB-lite"/>
    </source>
</evidence>
<evidence type="ECO:0007829" key="6">
    <source>
        <dbReference type="PeptideAtlas" id="A0A8M2BGU7"/>
    </source>
</evidence>
<dbReference type="Gene3D" id="3.40.50.1010">
    <property type="entry name" value="5'-nuclease"/>
    <property type="match status" value="1"/>
</dbReference>
<dbReference type="RefSeq" id="XP_005169570.1">
    <property type="nucleotide sequence ID" value="XM_005169513.6"/>
</dbReference>
<evidence type="ECO:0000313" key="5">
    <source>
        <dbReference type="ZFIN" id="ZDB-GENE-040801-119"/>
    </source>
</evidence>
<name>A0A8M2BGU7_DANRE</name>
<gene>
    <name evidence="4 5" type="primary">fam120b</name>
    <name evidence="4" type="synonym">zgc:101006</name>
</gene>
<feature type="region of interest" description="Disordered" evidence="2">
    <location>
        <begin position="613"/>
        <end position="682"/>
    </location>
</feature>
<dbReference type="OrthoDB" id="25987at2759"/>
<dbReference type="PANTHER" id="PTHR15976:SF17">
    <property type="entry name" value="CONSTITUTIVE COACTIVATOR OF PEROXISOME PROLIFERATOR-ACTIVATED RECEPTOR GAMMA"/>
    <property type="match status" value="1"/>
</dbReference>
<dbReference type="AlphaFoldDB" id="A0A8M2BGU7"/>
<sequence length="682" mass="78367">MGVKGLQYFMEVCCPDSCVPVDLKQMAGNHLKAHPDSTASLVVDAMACLRYWYRCPAWVHGGQWKEYINILQEFINAFTAAGIRLIFFFDGTVEERKRSEWIKRRLRVNQDIAKVFQHIKTHNQQPNSRNLFCLPSGLATFSRFALKSLGQETFCSVREGDYEVADYALSHNCMGILGQDTDFVIYNTVPYLSISKLHLNSMTTVLFSREKLCRVLQLHVHDLPLLSCLLGNDVVHEQQMQRLRNIALDSYRMKCKEVQGDRVYAAAEFINIHKPSCEGTVGLSQLSLVKAEEEALERGICMYLLPGQTSPWVKRSVWSSEPTCAMSEFVAGDILEAAVEQHRRAESFFIYNVLYDGVVECSNTLEDEDEMELPPQAILYLPIRERIYGILLPTEPDGSGHTVSVKEWFVFPGNPLKEPTRVTPKPIRHLKGPLDLRSVWFKTDPEVKTIRTSTLLDIFDLYEFTEELKYFDSPLIAVICLVTYIAIQTRQLSLEDVDAYLSQAVCVRFKSFRETQQLRIPVVDPRAVQLGSVFVRGLTYLIAANSACGFPFPMDELMPWKCFDGLLFHSKYLQAHSGASTEELLEGNSSWTSLFQSVKELVLEVCRKHNSPVHSRPRRRQYRDVRPVEVDDEPGERRPQIHHPTRQDFRAPAHHQQDYRPRARHPKRGRYHLAPRWTYSQN</sequence>
<dbReference type="Proteomes" id="UP000000437">
    <property type="component" value="Chromosome 13"/>
</dbReference>
<proteinExistence type="evidence at protein level"/>
<dbReference type="GO" id="GO:0005634">
    <property type="term" value="C:nucleus"/>
    <property type="evidence" value="ECO:0000318"/>
    <property type="project" value="GO_Central"/>
</dbReference>
<feature type="compositionally biased region" description="Basic residues" evidence="2">
    <location>
        <begin position="662"/>
        <end position="673"/>
    </location>
</feature>
<evidence type="ECO:0000313" key="4">
    <source>
        <dbReference type="RefSeq" id="XP_005169570.1"/>
    </source>
</evidence>
<dbReference type="RefSeq" id="XP_073775605.1">
    <property type="nucleotide sequence ID" value="XM_073919504.1"/>
</dbReference>
<keyword evidence="4" id="KW-0675">Receptor</keyword>
<evidence type="ECO:0000256" key="1">
    <source>
        <dbReference type="ARBA" id="ARBA00009495"/>
    </source>
</evidence>
<keyword evidence="3" id="KW-1185">Reference proteome</keyword>
<protein>
    <submittedName>
        <fullName evidence="4">Constitutive coactivator of peroxisome proliferator-activated receptor gamma isoform X1</fullName>
    </submittedName>
</protein>
<accession>A0A8M2BGU7</accession>
<reference evidence="4" key="1">
    <citation type="submission" date="2025-08" db="UniProtKB">
        <authorList>
            <consortium name="RefSeq"/>
        </authorList>
    </citation>
    <scope>IDENTIFICATION</scope>
    <source>
        <strain evidence="4">Tuebingen</strain>
        <tissue evidence="4">Fibroblasts and whole tissue</tissue>
    </source>
</reference>
<dbReference type="FunCoup" id="A0A8M2BGU7">
    <property type="interactions" value="2125"/>
</dbReference>
<dbReference type="InterPro" id="IPR026784">
    <property type="entry name" value="Coact_PPARg"/>
</dbReference>
<dbReference type="CTD" id="84498"/>
<organism evidence="3 4">
    <name type="scientific">Danio rerio</name>
    <name type="common">Zebrafish</name>
    <name type="synonym">Brachydanio rerio</name>
    <dbReference type="NCBI Taxonomy" id="7955"/>
    <lineage>
        <taxon>Eukaryota</taxon>
        <taxon>Metazoa</taxon>
        <taxon>Chordata</taxon>
        <taxon>Craniata</taxon>
        <taxon>Vertebrata</taxon>
        <taxon>Euteleostomi</taxon>
        <taxon>Actinopterygii</taxon>
        <taxon>Neopterygii</taxon>
        <taxon>Teleostei</taxon>
        <taxon>Ostariophysi</taxon>
        <taxon>Cypriniformes</taxon>
        <taxon>Danionidae</taxon>
        <taxon>Danioninae</taxon>
        <taxon>Danio</taxon>
    </lineage>
</organism>
<comment type="similarity">
    <text evidence="1">Belongs to the constitutive coactivator of PPAR-gamma family.</text>
</comment>
<dbReference type="CDD" id="cd18672">
    <property type="entry name" value="PIN_FAM120B-like"/>
    <property type="match status" value="1"/>
</dbReference>
<dbReference type="PANTHER" id="PTHR15976">
    <property type="entry name" value="CONSTITUTIVE COACTIVATOR OF PEROXISOME PROLIFERATOR-ACTIVATED RECEPTOR GAMMA"/>
    <property type="match status" value="1"/>
</dbReference>
<dbReference type="InterPro" id="IPR029060">
    <property type="entry name" value="PIN-like_dom_sf"/>
</dbReference>
<feature type="compositionally biased region" description="Basic and acidic residues" evidence="2">
    <location>
        <begin position="622"/>
        <end position="661"/>
    </location>
</feature>
<dbReference type="AGR" id="ZFIN:ZDB-GENE-040801-119"/>
<dbReference type="ZFIN" id="ZDB-GENE-040801-119">
    <property type="gene designation" value="fam120b"/>
</dbReference>
<evidence type="ECO:0000313" key="3">
    <source>
        <dbReference type="Proteomes" id="UP000000437"/>
    </source>
</evidence>
<keyword evidence="6" id="KW-1267">Proteomics identification</keyword>